<evidence type="ECO:0000259" key="5">
    <source>
        <dbReference type="PROSITE" id="PS50110"/>
    </source>
</evidence>
<keyword evidence="1 4" id="KW-0597">Phosphoprotein</keyword>
<dbReference type="GO" id="GO:0005829">
    <property type="term" value="C:cytosol"/>
    <property type="evidence" value="ECO:0007669"/>
    <property type="project" value="TreeGrafter"/>
</dbReference>
<dbReference type="PROSITE" id="PS50110">
    <property type="entry name" value="RESPONSE_REGULATORY"/>
    <property type="match status" value="1"/>
</dbReference>
<evidence type="ECO:0000256" key="1">
    <source>
        <dbReference type="ARBA" id="ARBA00022553"/>
    </source>
</evidence>
<dbReference type="Gene3D" id="1.10.10.10">
    <property type="entry name" value="Winged helix-like DNA-binding domain superfamily/Winged helix DNA-binding domain"/>
    <property type="match status" value="1"/>
</dbReference>
<dbReference type="AlphaFoldDB" id="A0A0C3NE71"/>
<feature type="domain" description="Response regulatory" evidence="5">
    <location>
        <begin position="6"/>
        <end position="120"/>
    </location>
</feature>
<evidence type="ECO:0000313" key="7">
    <source>
        <dbReference type="Proteomes" id="UP000031980"/>
    </source>
</evidence>
<evidence type="ECO:0000256" key="4">
    <source>
        <dbReference type="PROSITE-ProRule" id="PRU00169"/>
    </source>
</evidence>
<dbReference type="GO" id="GO:0032993">
    <property type="term" value="C:protein-DNA complex"/>
    <property type="evidence" value="ECO:0007669"/>
    <property type="project" value="TreeGrafter"/>
</dbReference>
<accession>A0A0C3NE71</accession>
<dbReference type="InterPro" id="IPR036388">
    <property type="entry name" value="WH-like_DNA-bd_sf"/>
</dbReference>
<dbReference type="PANTHER" id="PTHR48111:SF40">
    <property type="entry name" value="PHOSPHATE REGULON TRANSCRIPTIONAL REGULATORY PROTEIN PHOB"/>
    <property type="match status" value="1"/>
</dbReference>
<dbReference type="InterPro" id="IPR001789">
    <property type="entry name" value="Sig_transdc_resp-reg_receiver"/>
</dbReference>
<evidence type="ECO:0000256" key="2">
    <source>
        <dbReference type="ARBA" id="ARBA00023012"/>
    </source>
</evidence>
<proteinExistence type="predicted"/>
<dbReference type="InterPro" id="IPR011006">
    <property type="entry name" value="CheY-like_superfamily"/>
</dbReference>
<dbReference type="Proteomes" id="UP000031980">
    <property type="component" value="Unassembled WGS sequence"/>
</dbReference>
<dbReference type="GO" id="GO:0006355">
    <property type="term" value="P:regulation of DNA-templated transcription"/>
    <property type="evidence" value="ECO:0007669"/>
    <property type="project" value="InterPro"/>
</dbReference>
<dbReference type="InterPro" id="IPR039420">
    <property type="entry name" value="WalR-like"/>
</dbReference>
<comment type="caution">
    <text evidence="6">The sequence shown here is derived from an EMBL/GenBank/DDBJ whole genome shotgun (WGS) entry which is preliminary data.</text>
</comment>
<dbReference type="Pfam" id="PF00072">
    <property type="entry name" value="Response_reg"/>
    <property type="match status" value="1"/>
</dbReference>
<evidence type="ECO:0000256" key="3">
    <source>
        <dbReference type="ARBA" id="ARBA00023125"/>
    </source>
</evidence>
<feature type="modified residue" description="4-aspartylphosphate" evidence="4">
    <location>
        <position position="55"/>
    </location>
</feature>
<dbReference type="GO" id="GO:0000156">
    <property type="term" value="F:phosphorelay response regulator activity"/>
    <property type="evidence" value="ECO:0007669"/>
    <property type="project" value="TreeGrafter"/>
</dbReference>
<dbReference type="InterPro" id="IPR001867">
    <property type="entry name" value="OmpR/PhoB-type_DNA-bd"/>
</dbReference>
<dbReference type="PANTHER" id="PTHR48111">
    <property type="entry name" value="REGULATOR OF RPOS"/>
    <property type="match status" value="1"/>
</dbReference>
<sequence length="229" mass="26082">MENKINILYAEDDLLGATLTRAILEKHNFRVEIAPDGEEAWKAYKRKKPDILLLDLDMPGINGLQLTQLVRKQDLQTFIIVYSLHGEAEKEIAILDAGADEFICKERPPEILVAYLKRISQKIMTNLNTPHLYQLSPRTTYNSSARTLTIDGESTSLKTIDARFLQLLCAKNQEVASREYLIEGVWGQANLGKASELKKYASRVRKLLKVDSSLKIEYRENGYILITEL</sequence>
<dbReference type="GO" id="GO:0000976">
    <property type="term" value="F:transcription cis-regulatory region binding"/>
    <property type="evidence" value="ECO:0007669"/>
    <property type="project" value="TreeGrafter"/>
</dbReference>
<gene>
    <name evidence="6" type="ORF">BA92_09400</name>
</gene>
<dbReference type="Gene3D" id="3.40.50.2300">
    <property type="match status" value="1"/>
</dbReference>
<dbReference type="Pfam" id="PF00486">
    <property type="entry name" value="Trans_reg_C"/>
    <property type="match status" value="1"/>
</dbReference>
<reference evidence="6 7" key="1">
    <citation type="submission" date="2014-07" db="EMBL/GenBank/DDBJ databases">
        <title>Porphyromonadaceae bacterium OUH 308042 = ATCC BAA-2681 = DSM 28342 draft genome.</title>
        <authorList>
            <person name="Sydenham T.V."/>
            <person name="Hasman H."/>
            <person name="Justensen U.S."/>
        </authorList>
    </citation>
    <scope>NUCLEOTIDE SEQUENCE [LARGE SCALE GENOMIC DNA]</scope>
    <source>
        <strain evidence="6 7">OUH 308042</strain>
    </source>
</reference>
<dbReference type="SMART" id="SM00448">
    <property type="entry name" value="REC"/>
    <property type="match status" value="1"/>
</dbReference>
<name>A0A0C3NE71_9PORP</name>
<dbReference type="SUPFAM" id="SSF52172">
    <property type="entry name" value="CheY-like"/>
    <property type="match status" value="1"/>
</dbReference>
<keyword evidence="7" id="KW-1185">Reference proteome</keyword>
<keyword evidence="2" id="KW-0902">Two-component regulatory system</keyword>
<dbReference type="OrthoDB" id="7631574at2"/>
<dbReference type="EMBL" id="JPIU01000039">
    <property type="protein sequence ID" value="KIO44407.1"/>
    <property type="molecule type" value="Genomic_DNA"/>
</dbReference>
<protein>
    <recommendedName>
        <fullName evidence="5">Response regulatory domain-containing protein</fullName>
    </recommendedName>
</protein>
<dbReference type="RefSeq" id="WP_041505240.1">
    <property type="nucleotide sequence ID" value="NZ_JPIU01000039.1"/>
</dbReference>
<dbReference type="CDD" id="cd00156">
    <property type="entry name" value="REC"/>
    <property type="match status" value="1"/>
</dbReference>
<evidence type="ECO:0000313" key="6">
    <source>
        <dbReference type="EMBL" id="KIO44407.1"/>
    </source>
</evidence>
<organism evidence="6 7">
    <name type="scientific">Sanguibacteroides justesenii</name>
    <dbReference type="NCBI Taxonomy" id="1547597"/>
    <lineage>
        <taxon>Bacteria</taxon>
        <taxon>Pseudomonadati</taxon>
        <taxon>Bacteroidota</taxon>
        <taxon>Bacteroidia</taxon>
        <taxon>Bacteroidales</taxon>
        <taxon>Porphyromonadaceae</taxon>
        <taxon>Sanguibacteroides</taxon>
    </lineage>
</organism>
<keyword evidence="3" id="KW-0238">DNA-binding</keyword>